<dbReference type="AlphaFoldDB" id="A0A0D6EQR9"/>
<feature type="domain" description="DJ-1/PfpI" evidence="3">
    <location>
        <begin position="43"/>
        <end position="123"/>
    </location>
</feature>
<keyword evidence="5" id="KW-1185">Reference proteome</keyword>
<dbReference type="GO" id="GO:0019172">
    <property type="term" value="F:glyoxalase III activity"/>
    <property type="evidence" value="ECO:0007669"/>
    <property type="project" value="UniProtKB-EC"/>
</dbReference>
<protein>
    <recommendedName>
        <fullName evidence="1">D-lactate dehydratase</fullName>
        <ecNumber evidence="1">4.2.1.130</ecNumber>
    </recommendedName>
</protein>
<sequence length="141" mass="15147">MPQNDEISPSVQHITLSRGAKILADTQFETLKEEHKDDFDAVSNKLVGCICAGSLAAKTAGIGLGLRITSHPSVKGDLEKHYEYIDDERVVVDGNLVTSFVAPRSSPSFRGPGTAIDWALTIVQILAGKAKRDEVAGPMML</sequence>
<dbReference type="GO" id="GO:1903189">
    <property type="term" value="P:glyoxal metabolic process"/>
    <property type="evidence" value="ECO:0007669"/>
    <property type="project" value="TreeGrafter"/>
</dbReference>
<dbReference type="GO" id="GO:0005634">
    <property type="term" value="C:nucleus"/>
    <property type="evidence" value="ECO:0007669"/>
    <property type="project" value="TreeGrafter"/>
</dbReference>
<evidence type="ECO:0000259" key="3">
    <source>
        <dbReference type="Pfam" id="PF01965"/>
    </source>
</evidence>
<dbReference type="Gene3D" id="3.40.50.880">
    <property type="match status" value="1"/>
</dbReference>
<dbReference type="SUPFAM" id="SSF52317">
    <property type="entry name" value="Class I glutamine amidotransferase-like"/>
    <property type="match status" value="1"/>
</dbReference>
<dbReference type="OrthoDB" id="543156at2759"/>
<dbReference type="PANTHER" id="PTHR48094:SF12">
    <property type="entry name" value="PARKINSON DISEASE PROTEIN 7 HOMOLOG"/>
    <property type="match status" value="1"/>
</dbReference>
<dbReference type="InterPro" id="IPR002818">
    <property type="entry name" value="DJ-1/PfpI"/>
</dbReference>
<dbReference type="GO" id="GO:0006979">
    <property type="term" value="P:response to oxidative stress"/>
    <property type="evidence" value="ECO:0007669"/>
    <property type="project" value="TreeGrafter"/>
</dbReference>
<dbReference type="GO" id="GO:0005739">
    <property type="term" value="C:mitochondrion"/>
    <property type="evidence" value="ECO:0007669"/>
    <property type="project" value="TreeGrafter"/>
</dbReference>
<dbReference type="Proteomes" id="UP000243876">
    <property type="component" value="Unassembled WGS sequence"/>
</dbReference>
<evidence type="ECO:0000256" key="1">
    <source>
        <dbReference type="ARBA" id="ARBA00013134"/>
    </source>
</evidence>
<reference evidence="5" key="1">
    <citation type="submission" date="2015-02" db="EMBL/GenBank/DDBJ databases">
        <authorList>
            <person name="Gon?alves P."/>
        </authorList>
    </citation>
    <scope>NUCLEOTIDE SEQUENCE [LARGE SCALE GENOMIC DNA]</scope>
</reference>
<name>A0A0D6EQR9_SPOSA</name>
<accession>A0A0D6EQR9</accession>
<proteinExistence type="predicted"/>
<gene>
    <name evidence="4" type="primary">SPOSA6832_04002</name>
</gene>
<evidence type="ECO:0000313" key="5">
    <source>
        <dbReference type="Proteomes" id="UP000243876"/>
    </source>
</evidence>
<comment type="catalytic activity">
    <reaction evidence="2">
        <text>methylglyoxal + H2O = (R)-lactate + H(+)</text>
        <dbReference type="Rhea" id="RHEA:27754"/>
        <dbReference type="ChEBI" id="CHEBI:15377"/>
        <dbReference type="ChEBI" id="CHEBI:15378"/>
        <dbReference type="ChEBI" id="CHEBI:16004"/>
        <dbReference type="ChEBI" id="CHEBI:17158"/>
        <dbReference type="EC" id="4.2.1.130"/>
    </reaction>
</comment>
<dbReference type="PANTHER" id="PTHR48094">
    <property type="entry name" value="PROTEIN/NUCLEIC ACID DEGLYCASE DJ-1-RELATED"/>
    <property type="match status" value="1"/>
</dbReference>
<dbReference type="InterPro" id="IPR050325">
    <property type="entry name" value="Prot/Nucl_acid_deglycase"/>
</dbReference>
<dbReference type="EC" id="4.2.1.130" evidence="1"/>
<dbReference type="EMBL" id="CENE01000022">
    <property type="protein sequence ID" value="CEQ42198.1"/>
    <property type="molecule type" value="Genomic_DNA"/>
</dbReference>
<dbReference type="Pfam" id="PF01965">
    <property type="entry name" value="DJ-1_PfpI"/>
    <property type="match status" value="1"/>
</dbReference>
<evidence type="ECO:0000256" key="2">
    <source>
        <dbReference type="ARBA" id="ARBA00048082"/>
    </source>
</evidence>
<organism evidence="4 5">
    <name type="scientific">Sporidiobolus salmonicolor</name>
    <name type="common">Yeast-like fungus</name>
    <name type="synonym">Sporobolomyces salmonicolor</name>
    <dbReference type="NCBI Taxonomy" id="5005"/>
    <lineage>
        <taxon>Eukaryota</taxon>
        <taxon>Fungi</taxon>
        <taxon>Dikarya</taxon>
        <taxon>Basidiomycota</taxon>
        <taxon>Pucciniomycotina</taxon>
        <taxon>Microbotryomycetes</taxon>
        <taxon>Sporidiobolales</taxon>
        <taxon>Sporidiobolaceae</taxon>
        <taxon>Sporobolomyces</taxon>
    </lineage>
</organism>
<dbReference type="InterPro" id="IPR029062">
    <property type="entry name" value="Class_I_gatase-like"/>
</dbReference>
<evidence type="ECO:0000313" key="4">
    <source>
        <dbReference type="EMBL" id="CEQ42198.1"/>
    </source>
</evidence>